<name>A0A3N0ERG9_SINP1</name>
<organism evidence="1 2">
    <name type="scientific">Sinomicrobium pectinilyticum</name>
    <dbReference type="NCBI Taxonomy" id="1084421"/>
    <lineage>
        <taxon>Bacteria</taxon>
        <taxon>Pseudomonadati</taxon>
        <taxon>Bacteroidota</taxon>
        <taxon>Flavobacteriia</taxon>
        <taxon>Flavobacteriales</taxon>
        <taxon>Flavobacteriaceae</taxon>
        <taxon>Sinomicrobium</taxon>
    </lineage>
</organism>
<accession>A0A3N0ERG9</accession>
<protein>
    <submittedName>
        <fullName evidence="1">Uncharacterized protein</fullName>
    </submittedName>
</protein>
<gene>
    <name evidence="1" type="ORF">ED312_06390</name>
</gene>
<keyword evidence="2" id="KW-1185">Reference proteome</keyword>
<sequence>MFLLLFISMKIAGLHVLTHHDNDDIVLIVLYSTYTITGNYSPARSPDIVEFMPEKTAFILEKGITGEYHFVYCDTNIPNHLFSRPSPASL</sequence>
<evidence type="ECO:0000313" key="1">
    <source>
        <dbReference type="EMBL" id="RNL90392.1"/>
    </source>
</evidence>
<dbReference type="AlphaFoldDB" id="A0A3N0ERG9"/>
<dbReference type="EMBL" id="RJTM01000030">
    <property type="protein sequence ID" value="RNL90392.1"/>
    <property type="molecule type" value="Genomic_DNA"/>
</dbReference>
<proteinExistence type="predicted"/>
<comment type="caution">
    <text evidence="1">The sequence shown here is derived from an EMBL/GenBank/DDBJ whole genome shotgun (WGS) entry which is preliminary data.</text>
</comment>
<dbReference type="RefSeq" id="WP_123215184.1">
    <property type="nucleotide sequence ID" value="NZ_RJTM01000030.1"/>
</dbReference>
<dbReference type="Proteomes" id="UP000267469">
    <property type="component" value="Unassembled WGS sequence"/>
</dbReference>
<dbReference type="OrthoDB" id="1452502at2"/>
<reference evidence="1 2" key="1">
    <citation type="submission" date="2018-10" db="EMBL/GenBank/DDBJ databases">
        <title>Sinomicrobium pectinilyticum sp. nov., a pectinase-producing bacterium isolated from alkaline and saline soil, and emended description of the genus Sinomicrobium.</title>
        <authorList>
            <person name="Cheng B."/>
            <person name="Li C."/>
            <person name="Lai Q."/>
            <person name="Du M."/>
            <person name="Shao Z."/>
            <person name="Xu P."/>
            <person name="Yang C."/>
        </authorList>
    </citation>
    <scope>NUCLEOTIDE SEQUENCE [LARGE SCALE GENOMIC DNA]</scope>
    <source>
        <strain evidence="1 2">5DNS001</strain>
    </source>
</reference>
<evidence type="ECO:0000313" key="2">
    <source>
        <dbReference type="Proteomes" id="UP000267469"/>
    </source>
</evidence>